<dbReference type="GO" id="GO:0005874">
    <property type="term" value="C:microtubule"/>
    <property type="evidence" value="ECO:0007669"/>
    <property type="project" value="UniProtKB-KW"/>
</dbReference>
<dbReference type="GO" id="GO:0051959">
    <property type="term" value="F:dynein light intermediate chain binding"/>
    <property type="evidence" value="ECO:0007669"/>
    <property type="project" value="InterPro"/>
</dbReference>
<keyword evidence="11" id="KW-0505">Motor protein</keyword>
<proteinExistence type="inferred from homology"/>
<organism evidence="15">
    <name type="scientific">Haptolina brevifila</name>
    <dbReference type="NCBI Taxonomy" id="156173"/>
    <lineage>
        <taxon>Eukaryota</taxon>
        <taxon>Haptista</taxon>
        <taxon>Haptophyta</taxon>
        <taxon>Prymnesiophyceae</taxon>
        <taxon>Prymnesiales</taxon>
        <taxon>Prymnesiaceae</taxon>
        <taxon>Haptolina</taxon>
    </lineage>
</organism>
<evidence type="ECO:0000256" key="11">
    <source>
        <dbReference type="ARBA" id="ARBA00023175"/>
    </source>
</evidence>
<dbReference type="InterPro" id="IPR027417">
    <property type="entry name" value="P-loop_NTPase"/>
</dbReference>
<evidence type="ECO:0000256" key="9">
    <source>
        <dbReference type="ARBA" id="ARBA00023054"/>
    </source>
</evidence>
<keyword evidence="6" id="KW-0547">Nucleotide-binding</keyword>
<feature type="domain" description="AAA+ ATPase" evidence="14">
    <location>
        <begin position="599"/>
        <end position="738"/>
    </location>
</feature>
<dbReference type="Gene3D" id="3.40.50.300">
    <property type="entry name" value="P-loop containing nucleotide triphosphate hydrolases"/>
    <property type="match status" value="5"/>
</dbReference>
<evidence type="ECO:0000256" key="5">
    <source>
        <dbReference type="ARBA" id="ARBA00022737"/>
    </source>
</evidence>
<dbReference type="Pfam" id="PF17852">
    <property type="entry name" value="Dynein_AAA_lid"/>
    <property type="match status" value="1"/>
</dbReference>
<dbReference type="Gene3D" id="1.20.140.100">
    <property type="entry name" value="Dynein heavy chain, N-terminal domain 2"/>
    <property type="match status" value="1"/>
</dbReference>
<dbReference type="InterPro" id="IPR041228">
    <property type="entry name" value="Dynein_C"/>
</dbReference>
<dbReference type="PANTHER" id="PTHR45703:SF8">
    <property type="entry name" value="DYNEINS HEAVY CHAIN"/>
    <property type="match status" value="1"/>
</dbReference>
<dbReference type="InterPro" id="IPR035699">
    <property type="entry name" value="AAA_6"/>
</dbReference>
<keyword evidence="12" id="KW-0206">Cytoskeleton</keyword>
<dbReference type="Gene3D" id="1.10.472.130">
    <property type="match status" value="1"/>
</dbReference>
<dbReference type="Pfam" id="PF12775">
    <property type="entry name" value="AAA_7"/>
    <property type="match status" value="1"/>
</dbReference>
<evidence type="ECO:0000259" key="14">
    <source>
        <dbReference type="SMART" id="SM00382"/>
    </source>
</evidence>
<dbReference type="InterPro" id="IPR042222">
    <property type="entry name" value="Dynein_2_N"/>
</dbReference>
<evidence type="ECO:0000256" key="1">
    <source>
        <dbReference type="ARBA" id="ARBA00004430"/>
    </source>
</evidence>
<dbReference type="Pfam" id="PF17857">
    <property type="entry name" value="AAA_lid_1"/>
    <property type="match status" value="1"/>
</dbReference>
<dbReference type="GO" id="GO:0005930">
    <property type="term" value="C:axoneme"/>
    <property type="evidence" value="ECO:0007669"/>
    <property type="project" value="UniProtKB-SubCell"/>
</dbReference>
<dbReference type="SUPFAM" id="SSF52540">
    <property type="entry name" value="P-loop containing nucleoside triphosphate hydrolases"/>
    <property type="match status" value="4"/>
</dbReference>
<dbReference type="Pfam" id="PF12780">
    <property type="entry name" value="AAA_8"/>
    <property type="match status" value="1"/>
</dbReference>
<dbReference type="Gene3D" id="1.20.58.1120">
    <property type="match status" value="1"/>
</dbReference>
<dbReference type="Gene3D" id="1.10.8.1220">
    <property type="match status" value="1"/>
</dbReference>
<dbReference type="Gene3D" id="1.20.920.20">
    <property type="match status" value="1"/>
</dbReference>
<reference evidence="15" key="1">
    <citation type="submission" date="2021-01" db="EMBL/GenBank/DDBJ databases">
        <authorList>
            <person name="Corre E."/>
            <person name="Pelletier E."/>
            <person name="Niang G."/>
            <person name="Scheremetjew M."/>
            <person name="Finn R."/>
            <person name="Kale V."/>
            <person name="Holt S."/>
            <person name="Cochrane G."/>
            <person name="Meng A."/>
            <person name="Brown T."/>
            <person name="Cohen L."/>
        </authorList>
    </citation>
    <scope>NUCLEOTIDE SEQUENCE</scope>
    <source>
        <strain evidence="15">UTEX LB 985</strain>
    </source>
</reference>
<dbReference type="Gene3D" id="1.10.8.710">
    <property type="match status" value="1"/>
</dbReference>
<keyword evidence="10" id="KW-0969">Cilium</keyword>
<keyword evidence="8" id="KW-0243">Dynein</keyword>
<dbReference type="Gene3D" id="1.20.1270.280">
    <property type="match status" value="1"/>
</dbReference>
<dbReference type="Gene3D" id="1.20.920.30">
    <property type="match status" value="1"/>
</dbReference>
<dbReference type="SMART" id="SM00382">
    <property type="entry name" value="AAA"/>
    <property type="match status" value="2"/>
</dbReference>
<gene>
    <name evidence="15" type="ORF">CBRE1094_LOCUS38244</name>
</gene>
<dbReference type="InterPro" id="IPR013602">
    <property type="entry name" value="Dynein_heavy_linker"/>
</dbReference>
<evidence type="ECO:0000256" key="10">
    <source>
        <dbReference type="ARBA" id="ARBA00023069"/>
    </source>
</evidence>
<comment type="similarity">
    <text evidence="2">Belongs to the dynein heavy chain family.</text>
</comment>
<dbReference type="InterPro" id="IPR003593">
    <property type="entry name" value="AAA+_ATPase"/>
</dbReference>
<dbReference type="InterPro" id="IPR041466">
    <property type="entry name" value="Dynein_AAA5_ext"/>
</dbReference>
<dbReference type="InterPro" id="IPR041658">
    <property type="entry name" value="AAA_lid_11"/>
</dbReference>
<dbReference type="FunFam" id="1.20.140.100:FF:000001">
    <property type="entry name" value="dynein heavy chain 17, axonemal"/>
    <property type="match status" value="1"/>
</dbReference>
<dbReference type="GO" id="GO:0008569">
    <property type="term" value="F:minus-end-directed microtubule motor activity"/>
    <property type="evidence" value="ECO:0007669"/>
    <property type="project" value="InterPro"/>
</dbReference>
<dbReference type="Pfam" id="PF18198">
    <property type="entry name" value="AAA_lid_11"/>
    <property type="match status" value="1"/>
</dbReference>
<dbReference type="InterPro" id="IPR043160">
    <property type="entry name" value="Dynein_C_barrel"/>
</dbReference>
<dbReference type="InterPro" id="IPR042228">
    <property type="entry name" value="Dynein_linker_3"/>
</dbReference>
<dbReference type="FunFam" id="3.40.50.300:FF:000063">
    <property type="entry name" value="dynein heavy chain 6, axonemal"/>
    <property type="match status" value="1"/>
</dbReference>
<dbReference type="FunFam" id="3.40.50.300:FF:002141">
    <property type="entry name" value="Dynein heavy chain"/>
    <property type="match status" value="1"/>
</dbReference>
<keyword evidence="9" id="KW-0175">Coiled coil</keyword>
<evidence type="ECO:0000313" key="15">
    <source>
        <dbReference type="EMBL" id="CAD9531603.1"/>
    </source>
</evidence>
<evidence type="ECO:0000256" key="3">
    <source>
        <dbReference type="ARBA" id="ARBA00022490"/>
    </source>
</evidence>
<dbReference type="Gene3D" id="3.10.490.20">
    <property type="match status" value="1"/>
</dbReference>
<dbReference type="InterPro" id="IPR035706">
    <property type="entry name" value="AAA_9"/>
</dbReference>
<dbReference type="Gene3D" id="1.10.287.2620">
    <property type="match status" value="1"/>
</dbReference>
<dbReference type="Pfam" id="PF18199">
    <property type="entry name" value="Dynein_C"/>
    <property type="match status" value="1"/>
</dbReference>
<evidence type="ECO:0000256" key="2">
    <source>
        <dbReference type="ARBA" id="ARBA00008887"/>
    </source>
</evidence>
<evidence type="ECO:0000256" key="7">
    <source>
        <dbReference type="ARBA" id="ARBA00022840"/>
    </source>
</evidence>
<dbReference type="InterPro" id="IPR042219">
    <property type="entry name" value="AAA_lid_11_sf"/>
</dbReference>
<dbReference type="FunFam" id="3.40.50.300:FF:000049">
    <property type="entry name" value="Dynein, axonemal, heavy chain 5"/>
    <property type="match status" value="1"/>
</dbReference>
<dbReference type="Pfam" id="PF12781">
    <property type="entry name" value="AAA_9"/>
    <property type="match status" value="1"/>
</dbReference>
<accession>A0A7S2IYD4</accession>
<feature type="domain" description="AAA+ ATPase" evidence="14">
    <location>
        <begin position="1240"/>
        <end position="1390"/>
    </location>
</feature>
<keyword evidence="7" id="KW-0067">ATP-binding</keyword>
<dbReference type="FunFam" id="1.20.920.30:FF:000003">
    <property type="entry name" value="Dynein axonemal heavy chain 17"/>
    <property type="match status" value="1"/>
</dbReference>
<evidence type="ECO:0000256" key="12">
    <source>
        <dbReference type="ARBA" id="ARBA00023212"/>
    </source>
</evidence>
<protein>
    <recommendedName>
        <fullName evidence="14">AAA+ ATPase domain-containing protein</fullName>
    </recommendedName>
</protein>
<dbReference type="GO" id="GO:0005524">
    <property type="term" value="F:ATP binding"/>
    <property type="evidence" value="ECO:0007669"/>
    <property type="project" value="UniProtKB-KW"/>
</dbReference>
<dbReference type="Gene3D" id="1.10.8.720">
    <property type="entry name" value="Region D6 of dynein motor"/>
    <property type="match status" value="1"/>
</dbReference>
<evidence type="ECO:0000256" key="6">
    <source>
        <dbReference type="ARBA" id="ARBA00022741"/>
    </source>
</evidence>
<dbReference type="Pfam" id="PF12774">
    <property type="entry name" value="AAA_6"/>
    <property type="match status" value="1"/>
</dbReference>
<evidence type="ECO:0000256" key="13">
    <source>
        <dbReference type="ARBA" id="ARBA00023273"/>
    </source>
</evidence>
<evidence type="ECO:0000256" key="8">
    <source>
        <dbReference type="ARBA" id="ARBA00023017"/>
    </source>
</evidence>
<dbReference type="InterPro" id="IPR026983">
    <property type="entry name" value="DHC"/>
</dbReference>
<evidence type="ECO:0000256" key="4">
    <source>
        <dbReference type="ARBA" id="ARBA00022701"/>
    </source>
</evidence>
<dbReference type="Gene3D" id="3.20.180.20">
    <property type="entry name" value="Dynein heavy chain, N-terminal domain 2"/>
    <property type="match status" value="1"/>
</dbReference>
<dbReference type="InterPro" id="IPR024317">
    <property type="entry name" value="Dynein_heavy_chain_D4_dom"/>
</dbReference>
<dbReference type="InterPro" id="IPR024743">
    <property type="entry name" value="Dynein_HC_stalk"/>
</dbReference>
<dbReference type="FunFam" id="1.10.287.2620:FF:000002">
    <property type="entry name" value="Dynein heavy chain 2, axonemal"/>
    <property type="match status" value="1"/>
</dbReference>
<sequence length="3338" mass="373470">MEEVKSMRRDLIFGKAIWDITRMVQSQIDVWKSLLWDEIQPSKLEEDSKGFQKLIKGMDKTVRGWDSYLGVDASVKNFLVSVPCISELKSPAMRQRHWDKLMGITGVQIAVTDGTFDPAFNLGDMLKLELQNFVDDVGEVVDQANKEDKMEQTLKKLQETWVVVEFGFDKHSGGQDLYLINLAEENFEMLEENQLVVQGMMASKYLATFEELVTGWQKKLSAVSDVLAQMSDTQRKWAYLETLFIGSDEVKKELPEDAKRFAKVDVIFKGILQHFKTTPNCVESCSKEGLMKELENVADDLELCEKALADFLEAKRTIFPRFYFVSQVMLLDILSNGNRPWVVLKNVNAMMQGVKECGLDGDPGTIVKSFVSNEGEVVPFGQTGTLPLSGKVENYLNELLAKMRFEMRAQLGHAIADYDVTGEGGKERPKWICAGHIAQLSLVVTQQQWTLLTDAALTKLNAGTDGNALKDYYQEQLVMLSDMIKMVSGKLEKLNRRAAMNIITLEAHSRDINAKLLRMGVDRVDHFEWLGQLKTRWEKHVGHAGQTKALDQGEEFDCVLYICDALFRYSFEYLGCAGRLVITPLTDRIYITATQSSHLVLGCAPQGPAGTGKTESTKDLSAQLGKTVYVFNCGPEMDYLTMRDIFKGLASSGSWGCFDEFNRLIAEVLSVCTIQYKSVLDGIRKGGDSFVFGGIPCFLHPDGCMAFITMNPGYLGRQELPESLKVLFRPVTVMVPDFQLIMENMMMSEGYLEAAELGKKFFTLYKLSGDLLGGNPSPPGKQLHYDWGLRAIGSVLKVAGTFLRAETDRTIAPESGLLMRALRDFNLPKIVGDDLIVFMGLIKDLFAAVFDLMPKKRDYDFEDLVKEVSIEHVPTRFPPSLQKVDYFIQNVVDLQDLLSLRHCVFVIGTSGNNKSTTWQILSKVWTKGGVMGKTIWKDINPKSITPNELYGYINIATREWKDGLLSTTMRDFANAADSNPKWIILDGDLDANWIENMNSVMDDNRLLTLASNERIRMLQNMKMIFEIRDLMFASPATVTRAGVLFISEDNQWKNYVQSWIDAWIAGLPVAVKKDVRADMKAKAEELFNTYCPPVLLELTLYFKHVIGNILDFGMIQAITNFLQGLWVVENIGTKDSASLEIYFVFAAVWGFGSAFSITSGTDYRKKFSQYWKDTFKTIKFPHRGEVYDVFVDKAKKDFVSWSEVVPELEFDSTTAKMSLITVPTMETVAVAFWLDNLLPNKHGAMLVGAAGCGKTALINGKLRTLPEDYASCTININYYTNSNMFQKVLEAPLEKKAGKNFGPPGNKKLVYFVDDLNMAALDPYNTASNISLMRQHMGYTHIYDLGKLTEKVLLNTQYIAAMNPTAGSFIVNPRLQRLFATFAIGFPSLEALNTIYSTFLLGHLSKFSEEVQEVGKRLVQAALQLHKRVAATFRKTASNFHYEFNVRHVAGVFQGMLMGQPGQFAEPLKVAQLWLHESERTYGDRLVSVSDLKKYKELAVEQAKKYFKEMSPPQLFPEPLIFCHFAQGIGDKMYDRITNFPDLSQLLNGALDEYNETNAAMNLVLFEDAMRHVCRISRIIESSGGHALMVGVGGMGKQSLARLATFVNGFSAFQVVITARYGVNDLKADLQIMYKKSGLKGEGISFIFTDMQIADERFLVFMNDLLSSGNIPGLFPAEDMDDIINNVRPIVKRAGIPDTRDNCWDMFINQVRDNLHVILCFSPIGDPIKVRTRRFPALVNCVVIDWFQPWPEEALTSVSKRFLGEVDLGEPEATENIINFMPYAFLQVNKTSEAYEAQDRRFNYTTPKSFLEMISLYKAMLKSRREVTEAQIKKLSDGVIKLESTAASVSVLQEEVMAKSIEVEAKKAECDAMVPKLEEEKGKAGEEAAKANVIASAATKKEAEVVAMKADIEVKLAAAEPALVAAAQALEGLTVKDLGELKALKKPPAGVDDVTAAALCLLQTKDMPFKKVDTSWKAAQIMMSPPPKFLETMLGFKQRIDDGLVPKSNFPNIQDLLKLEWFDVEIQRKKSNAAAGLTDFIININVYNDINENVEPMRLQAEQATAELEAAIASKNAALSAKATAEATVADLTAQFNAAVAEKEAVIAEGERCERKLGLAQRLMAALSSEGARWKEGIIALGEALKILVGDVLLASAFVSFSGCFNKRFRAQLMGNVFLPYLQGQLASAKGGVPMSDSTDPLKVLTTDAQIAGWNNEELPSDRVSTENGAIVTSCARWPLMIDPQLQGIRWIKKHEEARGLKVVRLGQKTLMTILSGGIENGLPVMIENIQLSIDAVLSPVIGRQTIKRGRNLVVKLGDKEVEYSSLFKLYLQTKLSNPHYPPEIQAETTLINFMVTEDGLEDQLLAVVVKLERPDLAQQKDDLIEQQNGFKIKLTELEDGILNQLASAEGDVTENIELIENLEESKATSIEVGEKMVIAKQTEIVIEEAREQYRPVGNRGALMFFLLSDLFKIHTFHFYSLSSFKIVYERAIVGRKGPGDMWDEPNFEKELIPKMKMEKIKAAAAEAAASEEEGGQTKEDPSILKNRLEYLIENITFEVFNYSRRGLFDKHKLIVATMLMLRVMQRKNEAPADQVNYLIMGTKVPTPPKMTAKVEEYLTEVQWSAVCALKEIELFKQIAEDLELNVEAWKEWIELPNPEEEDLPGDWLKKCNGFNKLLLIRAMRSDRITAALTAFISSSMGSRYMVQEPFDLPDTFADATSATPLFFVLFPGVDPGDDIEKLGTELGFTEANGNYVSISMGQGQERNAENVLDRFTREGGWAFLQNVNLMQGWLPMLERKLEIAMEIAHEDFRCFVTAEPPGLPTQMIIPEGIMQSSIKIANEPPTDVKSNFRGALALFTQSVIDKSNKKRAFKPMLFCTCYFHALCLGRRKFGPQGLSRPYAWNNGDLTVCAMILHNYLEANDDTPWTDVRYLFGEVMYGGHITDPWDRRVTSTYLETLLRPELLDEKSDFQMAPGLKPLLEGEYTDFRAYLEEASPPESPLLFGMHPNAEISLLNGLCEGLFFSILSVGGGGGGGGGESKEEKVSRMQQEIIEILREDFIMLEIRLRVKDKGAPYVVFVLQELERMNKILTAMRTQLSELALGLSGALNISDAMDGLINSMSMNQVPPNWLKACGQIGPTGTYNRKSLSSWYADLQLRWLQLEVWSAPTKPVEQCPPSVWIAGCFNSMGYVTATLQVTARSTGESLDAMKVHVEVTSVNVPPGASVDPSIVDSQPTMGTYVHGFYMEGARWDVELNSIAESKPKELYPYMPMLHITGLTVENAIPQDIITDGWFICPFYMTTIRGPTFIFSGPIRTNVHPFKWILAGACLVMQPD</sequence>
<dbReference type="InterPro" id="IPR041589">
    <property type="entry name" value="DNAH3_AAA_lid_1"/>
</dbReference>
<keyword evidence="4" id="KW-0493">Microtubule</keyword>
<dbReference type="Pfam" id="PF08393">
    <property type="entry name" value="DHC_N2"/>
    <property type="match status" value="1"/>
</dbReference>
<dbReference type="Pfam" id="PF12777">
    <property type="entry name" value="MT"/>
    <property type="match status" value="1"/>
</dbReference>
<keyword evidence="13" id="KW-0966">Cell projection</keyword>
<dbReference type="GO" id="GO:0045505">
    <property type="term" value="F:dynein intermediate chain binding"/>
    <property type="evidence" value="ECO:0007669"/>
    <property type="project" value="InterPro"/>
</dbReference>
<dbReference type="GO" id="GO:0030286">
    <property type="term" value="C:dynein complex"/>
    <property type="evidence" value="ECO:0007669"/>
    <property type="project" value="UniProtKB-KW"/>
</dbReference>
<dbReference type="Gene3D" id="6.10.140.1060">
    <property type="match status" value="1"/>
</dbReference>
<dbReference type="PANTHER" id="PTHR45703">
    <property type="entry name" value="DYNEIN HEAVY CHAIN"/>
    <property type="match status" value="1"/>
</dbReference>
<comment type="subcellular location">
    <subcellularLocation>
        <location evidence="1">Cytoplasm</location>
        <location evidence="1">Cytoskeleton</location>
        <location evidence="1">Cilium axoneme</location>
    </subcellularLocation>
</comment>
<dbReference type="InterPro" id="IPR004273">
    <property type="entry name" value="Dynein_heavy_D6_P-loop"/>
</dbReference>
<dbReference type="EMBL" id="HBGU01070045">
    <property type="protein sequence ID" value="CAD9531603.1"/>
    <property type="molecule type" value="Transcribed_RNA"/>
</dbReference>
<keyword evidence="5" id="KW-0677">Repeat</keyword>
<dbReference type="GO" id="GO:0007018">
    <property type="term" value="P:microtubule-based movement"/>
    <property type="evidence" value="ECO:0007669"/>
    <property type="project" value="InterPro"/>
</dbReference>
<name>A0A7S2IYD4_9EUKA</name>
<dbReference type="InterPro" id="IPR043157">
    <property type="entry name" value="Dynein_AAA1S"/>
</dbReference>
<keyword evidence="3" id="KW-0963">Cytoplasm</keyword>
<dbReference type="Pfam" id="PF03028">
    <property type="entry name" value="Dynein_heavy"/>
    <property type="match status" value="1"/>
</dbReference>